<feature type="domain" description="HTH-like" evidence="2">
    <location>
        <begin position="85"/>
        <end position="114"/>
    </location>
</feature>
<evidence type="ECO:0000256" key="1">
    <source>
        <dbReference type="SAM" id="MobiDB-lite"/>
    </source>
</evidence>
<organism evidence="3 4">
    <name type="scientific">Cryobacterium glucosi</name>
    <dbReference type="NCBI Taxonomy" id="1259175"/>
    <lineage>
        <taxon>Bacteria</taxon>
        <taxon>Bacillati</taxon>
        <taxon>Actinomycetota</taxon>
        <taxon>Actinomycetes</taxon>
        <taxon>Micrococcales</taxon>
        <taxon>Microbacteriaceae</taxon>
        <taxon>Cryobacterium</taxon>
    </lineage>
</organism>
<sequence length="149" mass="16729">MRRLSSRRSSTAPRSGSHVHRREEERVRGRADLPGVAGRPVKLLRGEVPAALETVRVRRGDRGPDPCRAQGQLRCLRGSEGARVQLRRDGHPVARCTVERLMRREGLRGVRRSKSPRTTIPGPLAERPEDLVKRHFTAPAPDCLWVADI</sequence>
<dbReference type="Pfam" id="PF13276">
    <property type="entry name" value="HTH_21"/>
    <property type="match status" value="1"/>
</dbReference>
<dbReference type="EMBL" id="SOFS01000027">
    <property type="protein sequence ID" value="TFC19041.1"/>
    <property type="molecule type" value="Genomic_DNA"/>
</dbReference>
<evidence type="ECO:0000313" key="4">
    <source>
        <dbReference type="Proteomes" id="UP000297604"/>
    </source>
</evidence>
<proteinExistence type="predicted"/>
<feature type="compositionally biased region" description="Basic and acidic residues" evidence="1">
    <location>
        <begin position="21"/>
        <end position="31"/>
    </location>
</feature>
<dbReference type="Proteomes" id="UP000297604">
    <property type="component" value="Unassembled WGS sequence"/>
</dbReference>
<evidence type="ECO:0000313" key="3">
    <source>
        <dbReference type="EMBL" id="TFC19041.1"/>
    </source>
</evidence>
<name>A0ABY2IN52_9MICO</name>
<reference evidence="3 4" key="1">
    <citation type="submission" date="2019-03" db="EMBL/GenBank/DDBJ databases">
        <title>Genomics of glacier-inhabiting Cryobacterium strains.</title>
        <authorList>
            <person name="Liu Q."/>
            <person name="Xin Y.-H."/>
        </authorList>
    </citation>
    <scope>NUCLEOTIDE SEQUENCE [LARGE SCALE GENOMIC DNA]</scope>
    <source>
        <strain evidence="3 4">MDB1-5</strain>
    </source>
</reference>
<comment type="caution">
    <text evidence="3">The sequence shown here is derived from an EMBL/GenBank/DDBJ whole genome shotgun (WGS) entry which is preliminary data.</text>
</comment>
<dbReference type="InterPro" id="IPR025948">
    <property type="entry name" value="HTH-like_dom"/>
</dbReference>
<evidence type="ECO:0000259" key="2">
    <source>
        <dbReference type="Pfam" id="PF13276"/>
    </source>
</evidence>
<accession>A0ABY2IN52</accession>
<feature type="region of interest" description="Disordered" evidence="1">
    <location>
        <begin position="1"/>
        <end position="33"/>
    </location>
</feature>
<keyword evidence="4" id="KW-1185">Reference proteome</keyword>
<feature type="region of interest" description="Disordered" evidence="1">
    <location>
        <begin position="107"/>
        <end position="126"/>
    </location>
</feature>
<gene>
    <name evidence="3" type="ORF">E3O46_12965</name>
</gene>
<protein>
    <recommendedName>
        <fullName evidence="2">HTH-like domain-containing protein</fullName>
    </recommendedName>
</protein>